<reference evidence="2 3" key="1">
    <citation type="submission" date="2020-04" db="EMBL/GenBank/DDBJ databases">
        <title>Usitatibacter rugosus gen. nov., sp. nov. and Usitatibacter palustris sp. nov., novel members of Usitatibacteraceae fam. nov. within the order Nitrosomonadales isolated from soil.</title>
        <authorList>
            <person name="Huber K.J."/>
            <person name="Neumann-Schaal M."/>
            <person name="Geppert A."/>
            <person name="Luckner M."/>
            <person name="Wanner G."/>
            <person name="Overmann J."/>
        </authorList>
    </citation>
    <scope>NUCLEOTIDE SEQUENCE [LARGE SCALE GENOMIC DNA]</scope>
    <source>
        <strain evidence="2 3">Swamp67</strain>
    </source>
</reference>
<dbReference type="Proteomes" id="UP000503096">
    <property type="component" value="Chromosome"/>
</dbReference>
<dbReference type="SUPFAM" id="SSF55073">
    <property type="entry name" value="Nucleotide cyclase"/>
    <property type="match status" value="1"/>
</dbReference>
<gene>
    <name evidence="2" type="ORF">DSM104440_01664</name>
</gene>
<dbReference type="CDD" id="cd07302">
    <property type="entry name" value="CHD"/>
    <property type="match status" value="1"/>
</dbReference>
<dbReference type="InterPro" id="IPR029787">
    <property type="entry name" value="Nucleotide_cyclase"/>
</dbReference>
<dbReference type="Gene3D" id="3.30.70.1230">
    <property type="entry name" value="Nucleotide cyclase"/>
    <property type="match status" value="1"/>
</dbReference>
<name>A0A6M4H5B3_9PROT</name>
<dbReference type="InterPro" id="IPR050697">
    <property type="entry name" value="Adenylyl/Guanylyl_Cyclase_3/4"/>
</dbReference>
<protein>
    <recommendedName>
        <fullName evidence="1">Guanylate cyclase domain-containing protein</fullName>
    </recommendedName>
</protein>
<dbReference type="AlphaFoldDB" id="A0A6M4H5B3"/>
<organism evidence="2 3">
    <name type="scientific">Usitatibacter palustris</name>
    <dbReference type="NCBI Taxonomy" id="2732487"/>
    <lineage>
        <taxon>Bacteria</taxon>
        <taxon>Pseudomonadati</taxon>
        <taxon>Pseudomonadota</taxon>
        <taxon>Betaproteobacteria</taxon>
        <taxon>Nitrosomonadales</taxon>
        <taxon>Usitatibacteraceae</taxon>
        <taxon>Usitatibacter</taxon>
    </lineage>
</organism>
<dbReference type="PROSITE" id="PS50125">
    <property type="entry name" value="GUANYLATE_CYCLASE_2"/>
    <property type="match status" value="1"/>
</dbReference>
<keyword evidence="3" id="KW-1185">Reference proteome</keyword>
<dbReference type="KEGG" id="upl:DSM104440_01664"/>
<dbReference type="InterPro" id="IPR001054">
    <property type="entry name" value="A/G_cyclase"/>
</dbReference>
<dbReference type="PANTHER" id="PTHR43081:SF1">
    <property type="entry name" value="ADENYLATE CYCLASE, TERMINAL-DIFFERENTIATION SPECIFIC"/>
    <property type="match status" value="1"/>
</dbReference>
<proteinExistence type="predicted"/>
<accession>A0A6M4H5B3</accession>
<sequence>MFKTRREELLRRALSAYAGEHVLSYVLSHGEEALKPAQVSRDLTILFVDVARFKMPVAGLDPGRILEWQTAYLDVVATSVLATTGTLDSYSGDASCSWWDSEIPHHADRACRAALDIRSGVANLNAAAPARGFPTIEVSVGIHRGPAAIGPYGSKDRLRFGILGDAVNLASQLCGIAGNLDPAQIVISDAVYSRLQPGISATKFDEVPARDGTQMALFSLGA</sequence>
<evidence type="ECO:0000313" key="3">
    <source>
        <dbReference type="Proteomes" id="UP000503096"/>
    </source>
</evidence>
<dbReference type="Pfam" id="PF00211">
    <property type="entry name" value="Guanylate_cyc"/>
    <property type="match status" value="1"/>
</dbReference>
<dbReference type="EMBL" id="CP053073">
    <property type="protein sequence ID" value="QJR14849.1"/>
    <property type="molecule type" value="Genomic_DNA"/>
</dbReference>
<dbReference type="PANTHER" id="PTHR43081">
    <property type="entry name" value="ADENYLATE CYCLASE, TERMINAL-DIFFERENTIATION SPECIFIC-RELATED"/>
    <property type="match status" value="1"/>
</dbReference>
<dbReference type="GO" id="GO:0004016">
    <property type="term" value="F:adenylate cyclase activity"/>
    <property type="evidence" value="ECO:0007669"/>
    <property type="project" value="UniProtKB-ARBA"/>
</dbReference>
<dbReference type="InParanoid" id="A0A6M4H5B3"/>
<evidence type="ECO:0000259" key="1">
    <source>
        <dbReference type="PROSITE" id="PS50125"/>
    </source>
</evidence>
<dbReference type="GO" id="GO:0035556">
    <property type="term" value="P:intracellular signal transduction"/>
    <property type="evidence" value="ECO:0007669"/>
    <property type="project" value="InterPro"/>
</dbReference>
<dbReference type="GO" id="GO:0009190">
    <property type="term" value="P:cyclic nucleotide biosynthetic process"/>
    <property type="evidence" value="ECO:0007669"/>
    <property type="project" value="InterPro"/>
</dbReference>
<dbReference type="SMART" id="SM00044">
    <property type="entry name" value="CYCc"/>
    <property type="match status" value="1"/>
</dbReference>
<feature type="domain" description="Guanylate cyclase" evidence="1">
    <location>
        <begin position="44"/>
        <end position="174"/>
    </location>
</feature>
<evidence type="ECO:0000313" key="2">
    <source>
        <dbReference type="EMBL" id="QJR14849.1"/>
    </source>
</evidence>